<name>A0ACB8AX24_9AGAM</name>
<comment type="caution">
    <text evidence="1">The sequence shown here is derived from an EMBL/GenBank/DDBJ whole genome shotgun (WGS) entry which is preliminary data.</text>
</comment>
<dbReference type="Proteomes" id="UP000790709">
    <property type="component" value="Unassembled WGS sequence"/>
</dbReference>
<organism evidence="1 2">
    <name type="scientific">Leucogyrophana mollusca</name>
    <dbReference type="NCBI Taxonomy" id="85980"/>
    <lineage>
        <taxon>Eukaryota</taxon>
        <taxon>Fungi</taxon>
        <taxon>Dikarya</taxon>
        <taxon>Basidiomycota</taxon>
        <taxon>Agaricomycotina</taxon>
        <taxon>Agaricomycetes</taxon>
        <taxon>Agaricomycetidae</taxon>
        <taxon>Boletales</taxon>
        <taxon>Boletales incertae sedis</taxon>
        <taxon>Leucogyrophana</taxon>
    </lineage>
</organism>
<reference evidence="1" key="1">
    <citation type="journal article" date="2021" name="New Phytol.">
        <title>Evolutionary innovations through gain and loss of genes in the ectomycorrhizal Boletales.</title>
        <authorList>
            <person name="Wu G."/>
            <person name="Miyauchi S."/>
            <person name="Morin E."/>
            <person name="Kuo A."/>
            <person name="Drula E."/>
            <person name="Varga T."/>
            <person name="Kohler A."/>
            <person name="Feng B."/>
            <person name="Cao Y."/>
            <person name="Lipzen A."/>
            <person name="Daum C."/>
            <person name="Hundley H."/>
            <person name="Pangilinan J."/>
            <person name="Johnson J."/>
            <person name="Barry K."/>
            <person name="LaButti K."/>
            <person name="Ng V."/>
            <person name="Ahrendt S."/>
            <person name="Min B."/>
            <person name="Choi I.G."/>
            <person name="Park H."/>
            <person name="Plett J.M."/>
            <person name="Magnuson J."/>
            <person name="Spatafora J.W."/>
            <person name="Nagy L.G."/>
            <person name="Henrissat B."/>
            <person name="Grigoriev I.V."/>
            <person name="Yang Z.L."/>
            <person name="Xu J."/>
            <person name="Martin F.M."/>
        </authorList>
    </citation>
    <scope>NUCLEOTIDE SEQUENCE</scope>
    <source>
        <strain evidence="1">KUC20120723A-06</strain>
    </source>
</reference>
<dbReference type="EMBL" id="MU266856">
    <property type="protein sequence ID" value="KAH7918096.1"/>
    <property type="molecule type" value="Genomic_DNA"/>
</dbReference>
<gene>
    <name evidence="1" type="ORF">BV22DRAFT_1051968</name>
</gene>
<accession>A0ACB8AX24</accession>
<sequence length="194" mass="22390">MNQMLLLTENPYPDDPQEADWSRTVWRQACKNLSFRITHTPELLKLPIIANVYGFETSADEDIQEANRKLVTALKADNAFIYREHGDSEDERKGIYANKGIQQMECAIDKWAHSSRDKVTFTKEEYKSVFKVHLQSLKDFNEHSKEYQLVPKLLQWIHDSGRVHAKAEVVGMASLCVMSKCAFDNAIREVVDNQ</sequence>
<protein>
    <submittedName>
        <fullName evidence="1">Uncharacterized protein</fullName>
    </submittedName>
</protein>
<proteinExistence type="predicted"/>
<evidence type="ECO:0000313" key="1">
    <source>
        <dbReference type="EMBL" id="KAH7918096.1"/>
    </source>
</evidence>
<keyword evidence="2" id="KW-1185">Reference proteome</keyword>
<evidence type="ECO:0000313" key="2">
    <source>
        <dbReference type="Proteomes" id="UP000790709"/>
    </source>
</evidence>